<feature type="compositionally biased region" description="Basic and acidic residues" evidence="1">
    <location>
        <begin position="510"/>
        <end position="521"/>
    </location>
</feature>
<feature type="compositionally biased region" description="Low complexity" evidence="1">
    <location>
        <begin position="90"/>
        <end position="107"/>
    </location>
</feature>
<feature type="compositionally biased region" description="Low complexity" evidence="1">
    <location>
        <begin position="206"/>
        <end position="219"/>
    </location>
</feature>
<evidence type="ECO:0000256" key="1">
    <source>
        <dbReference type="SAM" id="MobiDB-lite"/>
    </source>
</evidence>
<evidence type="ECO:0008006" key="4">
    <source>
        <dbReference type="Google" id="ProtNLM"/>
    </source>
</evidence>
<keyword evidence="3" id="KW-1185">Reference proteome</keyword>
<evidence type="ECO:0000313" key="3">
    <source>
        <dbReference type="Proteomes" id="UP001595997"/>
    </source>
</evidence>
<feature type="compositionally biased region" description="Pro residues" evidence="1">
    <location>
        <begin position="487"/>
        <end position="503"/>
    </location>
</feature>
<dbReference type="EMBL" id="JBHSFH010000013">
    <property type="protein sequence ID" value="MFC4496790.1"/>
    <property type="molecule type" value="Genomic_DNA"/>
</dbReference>
<comment type="caution">
    <text evidence="2">The sequence shown here is derived from an EMBL/GenBank/DDBJ whole genome shotgun (WGS) entry which is preliminary data.</text>
</comment>
<gene>
    <name evidence="2" type="ORF">ACFPA8_21900</name>
</gene>
<organism evidence="2 3">
    <name type="scientific">Streptomyces ovatisporus</name>
    <dbReference type="NCBI Taxonomy" id="1128682"/>
    <lineage>
        <taxon>Bacteria</taxon>
        <taxon>Bacillati</taxon>
        <taxon>Actinomycetota</taxon>
        <taxon>Actinomycetes</taxon>
        <taxon>Kitasatosporales</taxon>
        <taxon>Streptomycetaceae</taxon>
        <taxon>Streptomyces</taxon>
    </lineage>
</organism>
<feature type="region of interest" description="Disordered" evidence="1">
    <location>
        <begin position="438"/>
        <end position="521"/>
    </location>
</feature>
<feature type="compositionally biased region" description="Acidic residues" evidence="1">
    <location>
        <begin position="471"/>
        <end position="486"/>
    </location>
</feature>
<reference evidence="3" key="1">
    <citation type="journal article" date="2019" name="Int. J. Syst. Evol. Microbiol.">
        <title>The Global Catalogue of Microorganisms (GCM) 10K type strain sequencing project: providing services to taxonomists for standard genome sequencing and annotation.</title>
        <authorList>
            <consortium name="The Broad Institute Genomics Platform"/>
            <consortium name="The Broad Institute Genome Sequencing Center for Infectious Disease"/>
            <person name="Wu L."/>
            <person name="Ma J."/>
        </authorList>
    </citation>
    <scope>NUCLEOTIDE SEQUENCE [LARGE SCALE GENOMIC DNA]</scope>
    <source>
        <strain evidence="3">CGMCC 4.7357</strain>
    </source>
</reference>
<dbReference type="Proteomes" id="UP001595997">
    <property type="component" value="Unassembled WGS sequence"/>
</dbReference>
<dbReference type="RefSeq" id="WP_386451136.1">
    <property type="nucleotide sequence ID" value="NZ_JBHSFH010000013.1"/>
</dbReference>
<evidence type="ECO:0000313" key="2">
    <source>
        <dbReference type="EMBL" id="MFC4496790.1"/>
    </source>
</evidence>
<name>A0ABV9ADN6_9ACTN</name>
<feature type="compositionally biased region" description="Low complexity" evidence="1">
    <location>
        <begin position="141"/>
        <end position="155"/>
    </location>
</feature>
<proteinExistence type="predicted"/>
<feature type="region of interest" description="Disordered" evidence="1">
    <location>
        <begin position="59"/>
        <end position="421"/>
    </location>
</feature>
<accession>A0ABV9ADN6</accession>
<protein>
    <recommendedName>
        <fullName evidence="4">Syndecan 1</fullName>
    </recommendedName>
</protein>
<feature type="compositionally biased region" description="Low complexity" evidence="1">
    <location>
        <begin position="321"/>
        <end position="332"/>
    </location>
</feature>
<feature type="compositionally biased region" description="Low complexity" evidence="1">
    <location>
        <begin position="376"/>
        <end position="388"/>
    </location>
</feature>
<feature type="compositionally biased region" description="Pro residues" evidence="1">
    <location>
        <begin position="293"/>
        <end position="303"/>
    </location>
</feature>
<sequence>MSPVPADTPPAAAPAVPAWSELPPLQRALGTPPGLVSDPVGFRGSLSAWQDTSFQRPLGHLVSPEAPSGLGHGLTSAFTVSRETEELSRPSESAPGSPEGGSAAPAPLQRTAESVSLTSARPLGTSLHELPRLTVAAPQPGATSTDVGTVDTSTPPAAPVQRTARPEASAQRAVAGTPPAAKRPRGFGLGEPLHSLPPTAQRTAVSDSSQSASRPDSSAGEGTSEPGPAVAEGFEEPSRPLLGDDPPTTVSRTDEGPQETAPSQPAVEQSAAPPVMHGPVPLQRAAADGTPLPRLPAPSPEPVVAPLVAQRSMPLFSGGEAASDSAPAATPDSAPPAVPVRWTAPDSPGTGRPHTTRPGDPVGSSSPVATAPVQRTAAAPPTASPAPTRLVTPAPPVQRTVTSAPPSTPAPPTAPLTASTTPVDAGSVAVAAGVAQRMADGSVVFRPPTVQRDTDAPAADTAADPPPPPDTPDEPVDPPPEPDPEPPPEPGADPADQPGPPDANGPQGAHSEKGGTPKVTDELVRALFAPLSRMLKAELRLDRERAGFLIDTRH</sequence>